<evidence type="ECO:0000256" key="6">
    <source>
        <dbReference type="PROSITE-ProRule" id="PRU01077"/>
    </source>
</evidence>
<dbReference type="InterPro" id="IPR046349">
    <property type="entry name" value="C1-like_sf"/>
</dbReference>
<dbReference type="Proteomes" id="UP001178508">
    <property type="component" value="Chromosome 16"/>
</dbReference>
<keyword evidence="5 6" id="KW-0175">Coiled coil</keyword>
<gene>
    <name evidence="11" type="ORF">XNOV1_A019201</name>
</gene>
<feature type="compositionally biased region" description="Low complexity" evidence="7">
    <location>
        <begin position="426"/>
        <end position="440"/>
    </location>
</feature>
<dbReference type="GO" id="GO:0007165">
    <property type="term" value="P:signal transduction"/>
    <property type="evidence" value="ECO:0007669"/>
    <property type="project" value="InterPro"/>
</dbReference>
<feature type="region of interest" description="Disordered" evidence="7">
    <location>
        <begin position="968"/>
        <end position="992"/>
    </location>
</feature>
<evidence type="ECO:0000259" key="10">
    <source>
        <dbReference type="PROSITE" id="PS51741"/>
    </source>
</evidence>
<dbReference type="Pfam" id="PF22699">
    <property type="entry name" value="GMIP-like_FCH"/>
    <property type="match status" value="1"/>
</dbReference>
<dbReference type="InterPro" id="IPR008936">
    <property type="entry name" value="Rho_GTPase_activation_prot"/>
</dbReference>
<dbReference type="InterPro" id="IPR027267">
    <property type="entry name" value="AH/BAR_dom_sf"/>
</dbReference>
<dbReference type="InterPro" id="IPR054713">
    <property type="entry name" value="GMIP/FCHO2-like_FCH"/>
</dbReference>
<dbReference type="EMBL" id="OY660879">
    <property type="protein sequence ID" value="CAJ1075256.1"/>
    <property type="molecule type" value="Genomic_DNA"/>
</dbReference>
<dbReference type="SUPFAM" id="SSF103657">
    <property type="entry name" value="BAR/IMD domain-like"/>
    <property type="match status" value="1"/>
</dbReference>
<dbReference type="PROSITE" id="PS51741">
    <property type="entry name" value="F_BAR"/>
    <property type="match status" value="1"/>
</dbReference>
<dbReference type="SMART" id="SM00055">
    <property type="entry name" value="FCH"/>
    <property type="match status" value="1"/>
</dbReference>
<evidence type="ECO:0000259" key="9">
    <source>
        <dbReference type="PROSITE" id="PS50238"/>
    </source>
</evidence>
<dbReference type="InterPro" id="IPR001060">
    <property type="entry name" value="FCH_dom"/>
</dbReference>
<evidence type="ECO:0000313" key="11">
    <source>
        <dbReference type="EMBL" id="CAJ1075256.1"/>
    </source>
</evidence>
<dbReference type="GO" id="GO:0005886">
    <property type="term" value="C:plasma membrane"/>
    <property type="evidence" value="ECO:0007669"/>
    <property type="project" value="TreeGrafter"/>
</dbReference>
<name>A0AAV1GR05_XYRNO</name>
<proteinExistence type="predicted"/>
<feature type="domain" description="F-BAR" evidence="10">
    <location>
        <begin position="101"/>
        <end position="361"/>
    </location>
</feature>
<feature type="domain" description="Phorbol-ester/DAG-type" evidence="8">
    <location>
        <begin position="488"/>
        <end position="534"/>
    </location>
</feature>
<feature type="region of interest" description="Disordered" evidence="7">
    <location>
        <begin position="870"/>
        <end position="944"/>
    </location>
</feature>
<evidence type="ECO:0000256" key="1">
    <source>
        <dbReference type="ARBA" id="ARBA00022468"/>
    </source>
</evidence>
<protein>
    <submittedName>
        <fullName evidence="11">GEM-interacting protein isoform X4</fullName>
    </submittedName>
</protein>
<dbReference type="PANTHER" id="PTHR15228:SF16">
    <property type="entry name" value="GEM-INTERACTING PROTEIN"/>
    <property type="match status" value="1"/>
</dbReference>
<dbReference type="InterPro" id="IPR051025">
    <property type="entry name" value="RhoGAP"/>
</dbReference>
<feature type="region of interest" description="Disordered" evidence="7">
    <location>
        <begin position="387"/>
        <end position="459"/>
    </location>
</feature>
<feature type="region of interest" description="Disordered" evidence="7">
    <location>
        <begin position="749"/>
        <end position="774"/>
    </location>
</feature>
<evidence type="ECO:0000256" key="7">
    <source>
        <dbReference type="SAM" id="MobiDB-lite"/>
    </source>
</evidence>
<keyword evidence="1" id="KW-0343">GTPase activation</keyword>
<evidence type="ECO:0000313" key="12">
    <source>
        <dbReference type="Proteomes" id="UP001178508"/>
    </source>
</evidence>
<reference evidence="11" key="1">
    <citation type="submission" date="2023-08" db="EMBL/GenBank/DDBJ databases">
        <authorList>
            <person name="Alioto T."/>
            <person name="Alioto T."/>
            <person name="Gomez Garrido J."/>
        </authorList>
    </citation>
    <scope>NUCLEOTIDE SEQUENCE</scope>
</reference>
<feature type="region of interest" description="Disordered" evidence="7">
    <location>
        <begin position="805"/>
        <end position="825"/>
    </location>
</feature>
<dbReference type="CDD" id="cd20816">
    <property type="entry name" value="C1_GMIP-like"/>
    <property type="match status" value="1"/>
</dbReference>
<feature type="region of interest" description="Disordered" evidence="7">
    <location>
        <begin position="49"/>
        <end position="82"/>
    </location>
</feature>
<dbReference type="GO" id="GO:0051056">
    <property type="term" value="P:regulation of small GTPase mediated signal transduction"/>
    <property type="evidence" value="ECO:0007669"/>
    <property type="project" value="UniProtKB-ARBA"/>
</dbReference>
<dbReference type="PROSITE" id="PS00479">
    <property type="entry name" value="ZF_DAG_PE_1"/>
    <property type="match status" value="1"/>
</dbReference>
<dbReference type="PROSITE" id="PS50238">
    <property type="entry name" value="RHOGAP"/>
    <property type="match status" value="1"/>
</dbReference>
<accession>A0AAV1GR05</accession>
<feature type="compositionally biased region" description="Polar residues" evidence="7">
    <location>
        <begin position="909"/>
        <end position="936"/>
    </location>
</feature>
<dbReference type="AlphaFoldDB" id="A0AAV1GR05"/>
<dbReference type="Gene3D" id="1.10.555.10">
    <property type="entry name" value="Rho GTPase activation protein"/>
    <property type="match status" value="1"/>
</dbReference>
<keyword evidence="2" id="KW-0479">Metal-binding</keyword>
<evidence type="ECO:0000256" key="4">
    <source>
        <dbReference type="ARBA" id="ARBA00022833"/>
    </source>
</evidence>
<dbReference type="SMART" id="SM00324">
    <property type="entry name" value="RhoGAP"/>
    <property type="match status" value="1"/>
</dbReference>
<dbReference type="InterPro" id="IPR000198">
    <property type="entry name" value="RhoGAP_dom"/>
</dbReference>
<keyword evidence="3" id="KW-0863">Zinc-finger</keyword>
<dbReference type="SUPFAM" id="SSF57889">
    <property type="entry name" value="Cysteine-rich domain"/>
    <property type="match status" value="1"/>
</dbReference>
<organism evidence="11 12">
    <name type="scientific">Xyrichtys novacula</name>
    <name type="common">Pearly razorfish</name>
    <name type="synonym">Hemipteronotus novacula</name>
    <dbReference type="NCBI Taxonomy" id="13765"/>
    <lineage>
        <taxon>Eukaryota</taxon>
        <taxon>Metazoa</taxon>
        <taxon>Chordata</taxon>
        <taxon>Craniata</taxon>
        <taxon>Vertebrata</taxon>
        <taxon>Euteleostomi</taxon>
        <taxon>Actinopterygii</taxon>
        <taxon>Neopterygii</taxon>
        <taxon>Teleostei</taxon>
        <taxon>Neoteleostei</taxon>
        <taxon>Acanthomorphata</taxon>
        <taxon>Eupercaria</taxon>
        <taxon>Labriformes</taxon>
        <taxon>Labridae</taxon>
        <taxon>Xyrichtys</taxon>
    </lineage>
</organism>
<dbReference type="InterPro" id="IPR002219">
    <property type="entry name" value="PKC_DAG/PE"/>
</dbReference>
<dbReference type="PROSITE" id="PS50081">
    <property type="entry name" value="ZF_DAG_PE_2"/>
    <property type="match status" value="1"/>
</dbReference>
<dbReference type="Gene3D" id="1.20.1270.60">
    <property type="entry name" value="Arfaptin homology (AH) domain/BAR domain"/>
    <property type="match status" value="1"/>
</dbReference>
<dbReference type="PANTHER" id="PTHR15228">
    <property type="entry name" value="SPERMATHECAL PHYSIOLOGY VARIANT"/>
    <property type="match status" value="1"/>
</dbReference>
<sequence>MEEDQVPNEESTQAPELRKVHYKSEPKRYSEIFREFDNLDLSFLPIAGEDSLTDTDSLTTPETVSEESGDVKEQHDVASEETFCSPRRTEANEADGNQAAQEADLALCRCEGGVETALLYAKMWCRYAKDLLAWMEKRISLEQEFAKNVIKTAEGAKINVAQQEMMPLKYIYTMALEQDIKNSVTSKKTSELLQNRCYQALTCKRNEIEKWRREFKEQWAKEQKRMNDSVTALKKARQQYYQRCEELEKAKAISAKALDDTAGAKTLDKRRKSKDEAKTKMTEAELLYRQCVTDAKIHQDELVKVKERIISHIRKLICQGDTVLKEVTVNMFFFQRQQTEPIPLGYHNLELTCRSLEPGEPYLLYILSKRRPEHPLQTFTFQEYFPQGKGSKRKTSNTLGSQHDCSPITDESPLRRPCDGKKAGFSDGESIGGSLESLSSPAHAKRPPKATSLTMSSDDLDERDIASESECIEGQPVKVRTLSRAALTHRLRKMKSKMVKCKQCENYIVVNGVECEECGLALHRKCMEVCPIECEHKKGTVFGVDLSLISHESSDEVPFVVLRCTSEIENRALSIQGVYRVSGSKPRIQKLCHAFEVQKDQVDLSDHSPHDITSILKHFFKELPEPLLTFDLYNDFIAVGKYIQHLGDREPTPDTNEITDIITNLQKLLQRLPLYYYNTLQHLVCHLQRVSENQENKMSPSNLGIVFGPTLLRPLVSTDTSMIALLETSYQAVLVEFLITHHDEVFGIQSRSHTPTPPAPTAPLPDTPPRASCHLDGEVYADSEHETSSRERPLSLESLTIKRESSEGYISDKSSSNEAVDQLSPEANERAVLAVKGASSHPQSEPVGEQDCTFGIDPHYRFTRQPVKYHRHNSPATQRPNPCHTARQPAAAAGKGNPGSADSSRSSSPEPGTQRLSKNSDLNDESSCQPHQTSGAPESKVDVHLSPRQVVQYMLGLDSTNTSAATVASSGSTQESAPVESAGSHADLNINHSNNRMGLSQGQTLCQSSKTLPHEHKLTSPAHKILSGLKLRRSHSGKDEQLFV</sequence>
<feature type="compositionally biased region" description="Pro residues" evidence="7">
    <location>
        <begin position="755"/>
        <end position="768"/>
    </location>
</feature>
<feature type="domain" description="Rho-GAP" evidence="9">
    <location>
        <begin position="544"/>
        <end position="746"/>
    </location>
</feature>
<evidence type="ECO:0000256" key="5">
    <source>
        <dbReference type="ARBA" id="ARBA00023054"/>
    </source>
</evidence>
<keyword evidence="4" id="KW-0862">Zinc</keyword>
<evidence type="ECO:0000256" key="2">
    <source>
        <dbReference type="ARBA" id="ARBA00022723"/>
    </source>
</evidence>
<dbReference type="GO" id="GO:0008270">
    <property type="term" value="F:zinc ion binding"/>
    <property type="evidence" value="ECO:0007669"/>
    <property type="project" value="UniProtKB-KW"/>
</dbReference>
<dbReference type="SUPFAM" id="SSF48350">
    <property type="entry name" value="GTPase activation domain, GAP"/>
    <property type="match status" value="1"/>
</dbReference>
<evidence type="ECO:0000259" key="8">
    <source>
        <dbReference type="PROSITE" id="PS50081"/>
    </source>
</evidence>
<feature type="compositionally biased region" description="Basic and acidic residues" evidence="7">
    <location>
        <begin position="69"/>
        <end position="78"/>
    </location>
</feature>
<dbReference type="InterPro" id="IPR031160">
    <property type="entry name" value="F_BAR_dom"/>
</dbReference>
<keyword evidence="12" id="KW-1185">Reference proteome</keyword>
<dbReference type="GO" id="GO:0005096">
    <property type="term" value="F:GTPase activator activity"/>
    <property type="evidence" value="ECO:0007669"/>
    <property type="project" value="UniProtKB-KW"/>
</dbReference>
<dbReference type="Pfam" id="PF00620">
    <property type="entry name" value="RhoGAP"/>
    <property type="match status" value="1"/>
</dbReference>
<evidence type="ECO:0000256" key="3">
    <source>
        <dbReference type="ARBA" id="ARBA00022771"/>
    </source>
</evidence>
<feature type="region of interest" description="Disordered" evidence="7">
    <location>
        <begin position="1"/>
        <end position="22"/>
    </location>
</feature>
<feature type="compositionally biased region" description="Basic and acidic residues" evidence="7">
    <location>
        <begin position="412"/>
        <end position="424"/>
    </location>
</feature>